<sequence>MTQVLVKLDSFDGSNYTRWADKVKLMLMVWNLTYVMDDNLEPIPKNPIPEAQEERTNKYLVPKYLRLQMIDDKPILEQVYELQVLVNKMNSLSIPIVEIFQVGVIIDKLPPSWKHFSKRMMHKFEYYSLDDMLKHLKIEEEARNRDKKSKTLMNVNDMQAGGKGKGKFKFGGHSKKWNLGPQRNALKRQEVRPPTTANAVDDTEELVANLTMYEIDMLDMTQQIHFVN</sequence>
<reference evidence="1" key="1">
    <citation type="submission" date="2023-03" db="EMBL/GenBank/DDBJ databases">
        <title>Chromosome-scale reference genome and RAD-based genetic map of yellow starthistle (Centaurea solstitialis) reveal putative structural variation and QTLs associated with invader traits.</title>
        <authorList>
            <person name="Reatini B."/>
            <person name="Cang F.A."/>
            <person name="Jiang Q."/>
            <person name="Mckibben M.T.W."/>
            <person name="Barker M.S."/>
            <person name="Rieseberg L.H."/>
            <person name="Dlugosch K.M."/>
        </authorList>
    </citation>
    <scope>NUCLEOTIDE SEQUENCE</scope>
    <source>
        <strain evidence="1">CAN-66</strain>
        <tissue evidence="1">Leaf</tissue>
    </source>
</reference>
<dbReference type="Proteomes" id="UP001172457">
    <property type="component" value="Chromosome 4"/>
</dbReference>
<comment type="caution">
    <text evidence="1">The sequence shown here is derived from an EMBL/GenBank/DDBJ whole genome shotgun (WGS) entry which is preliminary data.</text>
</comment>
<dbReference type="PANTHER" id="PTHR47592:SF30">
    <property type="entry name" value="CCHC-TYPE DOMAIN-CONTAINING PROTEIN"/>
    <property type="match status" value="1"/>
</dbReference>
<accession>A0AA38SXP3</accession>
<dbReference type="PANTHER" id="PTHR47592">
    <property type="entry name" value="PBF68 PROTEIN"/>
    <property type="match status" value="1"/>
</dbReference>
<dbReference type="EMBL" id="JARYMX010000004">
    <property type="protein sequence ID" value="KAJ9550709.1"/>
    <property type="molecule type" value="Genomic_DNA"/>
</dbReference>
<name>A0AA38SXP3_9ASTR</name>
<organism evidence="1 2">
    <name type="scientific">Centaurea solstitialis</name>
    <name type="common">yellow star-thistle</name>
    <dbReference type="NCBI Taxonomy" id="347529"/>
    <lineage>
        <taxon>Eukaryota</taxon>
        <taxon>Viridiplantae</taxon>
        <taxon>Streptophyta</taxon>
        <taxon>Embryophyta</taxon>
        <taxon>Tracheophyta</taxon>
        <taxon>Spermatophyta</taxon>
        <taxon>Magnoliopsida</taxon>
        <taxon>eudicotyledons</taxon>
        <taxon>Gunneridae</taxon>
        <taxon>Pentapetalae</taxon>
        <taxon>asterids</taxon>
        <taxon>campanulids</taxon>
        <taxon>Asterales</taxon>
        <taxon>Asteraceae</taxon>
        <taxon>Carduoideae</taxon>
        <taxon>Cardueae</taxon>
        <taxon>Centaureinae</taxon>
        <taxon>Centaurea</taxon>
    </lineage>
</organism>
<gene>
    <name evidence="1" type="ORF">OSB04_014754</name>
</gene>
<evidence type="ECO:0000313" key="2">
    <source>
        <dbReference type="Proteomes" id="UP001172457"/>
    </source>
</evidence>
<evidence type="ECO:0000313" key="1">
    <source>
        <dbReference type="EMBL" id="KAJ9550709.1"/>
    </source>
</evidence>
<proteinExistence type="predicted"/>
<keyword evidence="2" id="KW-1185">Reference proteome</keyword>
<protein>
    <submittedName>
        <fullName evidence="1">Uncharacterized protein</fullName>
    </submittedName>
</protein>
<dbReference type="Pfam" id="PF14223">
    <property type="entry name" value="Retrotran_gag_2"/>
    <property type="match status" value="1"/>
</dbReference>
<dbReference type="AlphaFoldDB" id="A0AA38SXP3"/>